<dbReference type="HOGENOM" id="CLU_3398638_0_0_9"/>
<evidence type="ECO:0000313" key="3">
    <source>
        <dbReference type="Proteomes" id="UP000000543"/>
    </source>
</evidence>
<keyword evidence="1" id="KW-0472">Membrane</keyword>
<organism evidence="2 3">
    <name type="scientific">Staphylococcus haemolyticus (strain JCSC1435)</name>
    <dbReference type="NCBI Taxonomy" id="279808"/>
    <lineage>
        <taxon>Bacteria</taxon>
        <taxon>Bacillati</taxon>
        <taxon>Bacillota</taxon>
        <taxon>Bacilli</taxon>
        <taxon>Bacillales</taxon>
        <taxon>Staphylococcaceae</taxon>
        <taxon>Staphylococcus</taxon>
    </lineage>
</organism>
<name>Q4L3L7_STAHJ</name>
<keyword evidence="1" id="KW-0812">Transmembrane</keyword>
<evidence type="ECO:0000256" key="1">
    <source>
        <dbReference type="SAM" id="Phobius"/>
    </source>
</evidence>
<sequence length="31" mass="3698">MLFTTLYLLIVFKIIVNNLMSKLKTLRLMLI</sequence>
<dbReference type="AlphaFoldDB" id="Q4L3L7"/>
<accession>Q4L3L7</accession>
<protein>
    <submittedName>
        <fullName evidence="2">Uncharacterized protein</fullName>
    </submittedName>
</protein>
<dbReference type="EMBL" id="AP006716">
    <property type="protein sequence ID" value="BAE05760.1"/>
    <property type="molecule type" value="Genomic_DNA"/>
</dbReference>
<evidence type="ECO:0000313" key="2">
    <source>
        <dbReference type="EMBL" id="BAE05760.1"/>
    </source>
</evidence>
<proteinExistence type="predicted"/>
<feature type="transmembrane region" description="Helical" evidence="1">
    <location>
        <begin position="6"/>
        <end position="23"/>
    </location>
</feature>
<gene>
    <name evidence="2" type="ordered locus">SH2451</name>
</gene>
<dbReference type="Proteomes" id="UP000000543">
    <property type="component" value="Chromosome"/>
</dbReference>
<dbReference type="KEGG" id="sha:SH2451"/>
<reference evidence="2 3" key="1">
    <citation type="journal article" date="2005" name="J. Bacteriol.">
        <title>Whole-genome sequencing of Staphylococcus haemolyticus uncovers the extreme plasticity of its genome and the evolution of human-colonizing staphylococcal species.</title>
        <authorList>
            <person name="Takeuchi F."/>
            <person name="Watanabe S."/>
            <person name="Baba T."/>
            <person name="Yuzawa H."/>
            <person name="Ito T."/>
            <person name="Morimoto Y."/>
            <person name="Kuroda M."/>
            <person name="Cui L."/>
            <person name="Takahashi M."/>
            <person name="Ankai A."/>
            <person name="Baba S."/>
            <person name="Fukui S."/>
            <person name="Lee J.C."/>
            <person name="Hiramatsu K."/>
        </authorList>
    </citation>
    <scope>NUCLEOTIDE SEQUENCE [LARGE SCALE GENOMIC DNA]</scope>
    <source>
        <strain evidence="2 3">JCSC1435</strain>
    </source>
</reference>
<keyword evidence="1" id="KW-1133">Transmembrane helix</keyword>